<gene>
    <name evidence="1" type="ORF">CCAX7_005100</name>
</gene>
<dbReference type="Pfam" id="PF13618">
    <property type="entry name" value="Gluconate_2-dh3"/>
    <property type="match status" value="1"/>
</dbReference>
<dbReference type="RefSeq" id="WP_119323799.1">
    <property type="nucleotide sequence ID" value="NZ_AP025739.1"/>
</dbReference>
<proteinExistence type="predicted"/>
<dbReference type="InterPro" id="IPR027056">
    <property type="entry name" value="Gluconate_2DH_su3"/>
</dbReference>
<protein>
    <submittedName>
        <fullName evidence="1">Uncharacterized protein</fullName>
    </submittedName>
</protein>
<dbReference type="EMBL" id="AP025739">
    <property type="protein sequence ID" value="BDI28459.1"/>
    <property type="molecule type" value="Genomic_DNA"/>
</dbReference>
<organism evidence="1 2">
    <name type="scientific">Capsulimonas corticalis</name>
    <dbReference type="NCBI Taxonomy" id="2219043"/>
    <lineage>
        <taxon>Bacteria</taxon>
        <taxon>Bacillati</taxon>
        <taxon>Armatimonadota</taxon>
        <taxon>Armatimonadia</taxon>
        <taxon>Capsulimonadales</taxon>
        <taxon>Capsulimonadaceae</taxon>
        <taxon>Capsulimonas</taxon>
    </lineage>
</organism>
<dbReference type="AlphaFoldDB" id="A0A402D2N9"/>
<keyword evidence="2" id="KW-1185">Reference proteome</keyword>
<evidence type="ECO:0000313" key="2">
    <source>
        <dbReference type="Proteomes" id="UP000287394"/>
    </source>
</evidence>
<name>A0A402D2N9_9BACT</name>
<dbReference type="Proteomes" id="UP000287394">
    <property type="component" value="Chromosome"/>
</dbReference>
<evidence type="ECO:0000313" key="1">
    <source>
        <dbReference type="EMBL" id="BDI28459.1"/>
    </source>
</evidence>
<dbReference type="KEGG" id="ccot:CCAX7_005100"/>
<accession>A0A402D2N9</accession>
<reference evidence="1 2" key="1">
    <citation type="journal article" date="2019" name="Int. J. Syst. Evol. Microbiol.">
        <title>Capsulimonas corticalis gen. nov., sp. nov., an aerobic capsulated bacterium, of a novel bacterial order, Capsulimonadales ord. nov., of the class Armatimonadia of the phylum Armatimonadetes.</title>
        <authorList>
            <person name="Li J."/>
            <person name="Kudo C."/>
            <person name="Tonouchi A."/>
        </authorList>
    </citation>
    <scope>NUCLEOTIDE SEQUENCE [LARGE SCALE GENOMIC DNA]</scope>
    <source>
        <strain evidence="1 2">AX-7</strain>
    </source>
</reference>
<sequence>MDDGSTNSKENKKESQDRIASGSDMEQRVRSHFSRYTLTHYTVTELITMASAIERMAPGKNPMDLAGFMDWATGRLLGRLEQLPGMPNESELFPLGLMGINETSKNYYGSQFHELAPAQRDVVLRSIEDGVAPGSIWQRIPSDYFYRRFYTKVLHGLFAEQKEWTRIGILRSADPTDRKRSAQPFLQIT</sequence>
<dbReference type="OrthoDB" id="63962at2"/>